<dbReference type="InterPro" id="IPR017748">
    <property type="entry name" value="TagF"/>
</dbReference>
<organism evidence="1 2">
    <name type="scientific">Bowmanella pacifica</name>
    <dbReference type="NCBI Taxonomy" id="502051"/>
    <lineage>
        <taxon>Bacteria</taxon>
        <taxon>Pseudomonadati</taxon>
        <taxon>Pseudomonadota</taxon>
        <taxon>Gammaproteobacteria</taxon>
        <taxon>Alteromonadales</taxon>
        <taxon>Alteromonadaceae</taxon>
        <taxon>Bowmanella</taxon>
    </lineage>
</organism>
<accession>A0A917YUE8</accession>
<dbReference type="RefSeq" id="WP_188691423.1">
    <property type="nucleotide sequence ID" value="NZ_BMLS01000001.1"/>
</dbReference>
<dbReference type="NCBIfam" id="TIGR03373">
    <property type="entry name" value="VI_minor_4"/>
    <property type="match status" value="1"/>
</dbReference>
<dbReference type="AlphaFoldDB" id="A0A917YUE8"/>
<evidence type="ECO:0000313" key="1">
    <source>
        <dbReference type="EMBL" id="GGO66641.1"/>
    </source>
</evidence>
<keyword evidence="2" id="KW-1185">Reference proteome</keyword>
<reference evidence="1" key="1">
    <citation type="journal article" date="2014" name="Int. J. Syst. Evol. Microbiol.">
        <title>Complete genome sequence of Corynebacterium casei LMG S-19264T (=DSM 44701T), isolated from a smear-ripened cheese.</title>
        <authorList>
            <consortium name="US DOE Joint Genome Institute (JGI-PGF)"/>
            <person name="Walter F."/>
            <person name="Albersmeier A."/>
            <person name="Kalinowski J."/>
            <person name="Ruckert C."/>
        </authorList>
    </citation>
    <scope>NUCLEOTIDE SEQUENCE</scope>
    <source>
        <strain evidence="1">CGMCC 1.7086</strain>
    </source>
</reference>
<dbReference type="EMBL" id="BMLS01000001">
    <property type="protein sequence ID" value="GGO66641.1"/>
    <property type="molecule type" value="Genomic_DNA"/>
</dbReference>
<dbReference type="InterPro" id="IPR038225">
    <property type="entry name" value="TagF_sf"/>
</dbReference>
<gene>
    <name evidence="1" type="ORF">GCM10010982_11310</name>
</gene>
<name>A0A917YUE8_9ALTE</name>
<dbReference type="Gene3D" id="3.40.1730.10">
    <property type="entry name" value="pa0076 domain"/>
    <property type="match status" value="1"/>
</dbReference>
<sequence>MLIQKPGFYGKLPGKGDFIRRHLSNELVSSLDQWQQAAMEYSQAVLADAWLRHYLVSPIWRFVLSPGLLDAQPIAGVMMPSVDSVGRHFPLTLAQPLSPDTNLLSFSFQADNWFERMEDIALYALSSEFDMLAFEQQLEAIPAPNLTPPGTPLPQSEIRRGWKLDTLSGAQLVETSLAMEMQSQLVAQYSRFSLWWSLGSEDIEPTFLLYQGMPPPEAFSAFISGRWPSS</sequence>
<proteinExistence type="predicted"/>
<dbReference type="Pfam" id="PF09867">
    <property type="entry name" value="TagF_N"/>
    <property type="match status" value="1"/>
</dbReference>
<dbReference type="Proteomes" id="UP000606935">
    <property type="component" value="Unassembled WGS sequence"/>
</dbReference>
<dbReference type="PIRSF" id="PIRSF029287">
    <property type="entry name" value="UCP029287"/>
    <property type="match status" value="1"/>
</dbReference>
<reference evidence="1" key="2">
    <citation type="submission" date="2020-09" db="EMBL/GenBank/DDBJ databases">
        <authorList>
            <person name="Sun Q."/>
            <person name="Zhou Y."/>
        </authorList>
    </citation>
    <scope>NUCLEOTIDE SEQUENCE</scope>
    <source>
        <strain evidence="1">CGMCC 1.7086</strain>
    </source>
</reference>
<protein>
    <submittedName>
        <fullName evidence="1">Type VI secretion-associated protein</fullName>
    </submittedName>
</protein>
<evidence type="ECO:0000313" key="2">
    <source>
        <dbReference type="Proteomes" id="UP000606935"/>
    </source>
</evidence>
<comment type="caution">
    <text evidence="1">The sequence shown here is derived from an EMBL/GenBank/DDBJ whole genome shotgun (WGS) entry which is preliminary data.</text>
</comment>